<dbReference type="AlphaFoldDB" id="A0A1E3LZS8"/>
<gene>
    <name evidence="1" type="ORF">BFL28_10515</name>
</gene>
<name>A0A1E3LZS8_9SPHN</name>
<reference evidence="1 2" key="1">
    <citation type="submission" date="2016-08" db="EMBL/GenBank/DDBJ databases">
        <title>Draft genome of the agarase producing Sphingomonas sp. MCT13.</title>
        <authorList>
            <person name="D'Andrea M.M."/>
            <person name="Rossolini G.M."/>
            <person name="Thaller M.C."/>
        </authorList>
    </citation>
    <scope>NUCLEOTIDE SEQUENCE [LARGE SCALE GENOMIC DNA]</scope>
    <source>
        <strain evidence="1 2">MCT13</strain>
    </source>
</reference>
<dbReference type="EMBL" id="MDDS01000006">
    <property type="protein sequence ID" value="ODP39239.1"/>
    <property type="molecule type" value="Genomic_DNA"/>
</dbReference>
<organism evidence="1 2">
    <name type="scientific">Sphingomonas turrisvirgatae</name>
    <dbReference type="NCBI Taxonomy" id="1888892"/>
    <lineage>
        <taxon>Bacteria</taxon>
        <taxon>Pseudomonadati</taxon>
        <taxon>Pseudomonadota</taxon>
        <taxon>Alphaproteobacteria</taxon>
        <taxon>Sphingomonadales</taxon>
        <taxon>Sphingomonadaceae</taxon>
        <taxon>Sphingomonas</taxon>
    </lineage>
</organism>
<comment type="caution">
    <text evidence="1">The sequence shown here is derived from an EMBL/GenBank/DDBJ whole genome shotgun (WGS) entry which is preliminary data.</text>
</comment>
<keyword evidence="2" id="KW-1185">Reference proteome</keyword>
<dbReference type="RefSeq" id="WP_069319011.1">
    <property type="nucleotide sequence ID" value="NZ_MDDS01000006.1"/>
</dbReference>
<evidence type="ECO:0000313" key="2">
    <source>
        <dbReference type="Proteomes" id="UP000094487"/>
    </source>
</evidence>
<evidence type="ECO:0000313" key="1">
    <source>
        <dbReference type="EMBL" id="ODP39239.1"/>
    </source>
</evidence>
<dbReference type="Proteomes" id="UP000094487">
    <property type="component" value="Unassembled WGS sequence"/>
</dbReference>
<sequence>MTDDLPPIAPGVNIKHGERFLREDDLEPVLRDPLALAMLAAWMNVSVDKLPATMRAHTCVSTMTAWKRVGEAAVAFLQETQPEASRSPDPFDDCLGIHVQANAVRFATDTQPDHSSDVRDMVDAGGLVAELRREYVADGEATRRKTEPELIAERRDAAEALSQAQAREKALRAGLEDVVNPLGKLRREAEADGAQLCGLAYSIANDLNFVQQIARTPLSRMGEG</sequence>
<proteinExistence type="predicted"/>
<accession>A0A1E3LZS8</accession>
<protein>
    <submittedName>
        <fullName evidence="1">Uncharacterized protein</fullName>
    </submittedName>
</protein>
<dbReference type="STRING" id="1888892.BFL28_10515"/>